<dbReference type="InterPro" id="IPR006115">
    <property type="entry name" value="6PGDH_NADP-bd"/>
</dbReference>
<comment type="caution">
    <text evidence="6">The sequence shown here is derived from an EMBL/GenBank/DDBJ whole genome shotgun (WGS) entry which is preliminary data.</text>
</comment>
<dbReference type="Gene3D" id="3.40.50.720">
    <property type="entry name" value="NAD(P)-binding Rossmann-like Domain"/>
    <property type="match status" value="1"/>
</dbReference>
<dbReference type="Proteomes" id="UP000659388">
    <property type="component" value="Unassembled WGS sequence"/>
</dbReference>
<name>A0A937F9A4_9BACT</name>
<dbReference type="AlphaFoldDB" id="A0A937F9A4"/>
<evidence type="ECO:0000313" key="6">
    <source>
        <dbReference type="EMBL" id="MBL3656368.1"/>
    </source>
</evidence>
<feature type="active site" evidence="3">
    <location>
        <position position="171"/>
    </location>
</feature>
<keyword evidence="7" id="KW-1185">Reference proteome</keyword>
<dbReference type="InterPro" id="IPR013328">
    <property type="entry name" value="6PGD_dom2"/>
</dbReference>
<keyword evidence="2" id="KW-0520">NAD</keyword>
<evidence type="ECO:0000259" key="4">
    <source>
        <dbReference type="Pfam" id="PF03446"/>
    </source>
</evidence>
<evidence type="ECO:0000256" key="3">
    <source>
        <dbReference type="PIRSR" id="PIRSR000103-1"/>
    </source>
</evidence>
<dbReference type="InterPro" id="IPR051265">
    <property type="entry name" value="HIBADH-related_NP60_sf"/>
</dbReference>
<gene>
    <name evidence="6" type="ORF">JL102_09525</name>
</gene>
<dbReference type="SUPFAM" id="SSF51735">
    <property type="entry name" value="NAD(P)-binding Rossmann-fold domains"/>
    <property type="match status" value="1"/>
</dbReference>
<keyword evidence="1" id="KW-0560">Oxidoreductase</keyword>
<dbReference type="InterPro" id="IPR015815">
    <property type="entry name" value="HIBADH-related"/>
</dbReference>
<proteinExistence type="predicted"/>
<dbReference type="GO" id="GO:0051287">
    <property type="term" value="F:NAD binding"/>
    <property type="evidence" value="ECO:0007669"/>
    <property type="project" value="InterPro"/>
</dbReference>
<protein>
    <submittedName>
        <fullName evidence="6">NAD(P)-dependent oxidoreductase</fullName>
    </submittedName>
</protein>
<sequence length="281" mass="30130">MMKIGWIGMGKMGVPMSEKILRAGHDLLVYNRTKEKAKPLIDQGAQFIDSLGSMLEKVEVIFVMISDDDAVEEIFTGDNGLLSSSASGKVIVNMSTITPEMSKKMAERCKAQQLEYIDAPVSGSVKQAEEASLVIIAGGDEDVVDQVRPLLEKIGKAVVYIGEVGTGNAAKLAVNTFLGIVTQGLAETIKFSKSMGVDAATFLNILKAGALGSPYLNIKSDAVLNDNYKAAFTLDHLAKDLRYAKGSGLKGKVGLATHDTFQEAVKEFGDEDVMAILKHLK</sequence>
<evidence type="ECO:0000256" key="1">
    <source>
        <dbReference type="ARBA" id="ARBA00023002"/>
    </source>
</evidence>
<feature type="domain" description="3-hydroxyisobutyrate dehydrogenase-like NAD-binding" evidence="5">
    <location>
        <begin position="165"/>
        <end position="279"/>
    </location>
</feature>
<accession>A0A937F9A4</accession>
<dbReference type="PANTHER" id="PTHR43580">
    <property type="entry name" value="OXIDOREDUCTASE GLYR1-RELATED"/>
    <property type="match status" value="1"/>
</dbReference>
<reference evidence="6" key="1">
    <citation type="submission" date="2021-01" db="EMBL/GenBank/DDBJ databases">
        <title>Fulvivirga kasyanovii gen. nov., sp nov., a novel member of the phylum Bacteroidetes isolated from seawater in a mussel farm.</title>
        <authorList>
            <person name="Zhao L.-H."/>
            <person name="Wang Z.-J."/>
        </authorList>
    </citation>
    <scope>NUCLEOTIDE SEQUENCE</scope>
    <source>
        <strain evidence="6">2943</strain>
    </source>
</reference>
<dbReference type="PANTHER" id="PTHR43580:SF2">
    <property type="entry name" value="CYTOKINE-LIKE NUCLEAR FACTOR N-PAC"/>
    <property type="match status" value="1"/>
</dbReference>
<evidence type="ECO:0000313" key="7">
    <source>
        <dbReference type="Proteomes" id="UP000659388"/>
    </source>
</evidence>
<dbReference type="PIRSF" id="PIRSF000103">
    <property type="entry name" value="HIBADH"/>
    <property type="match status" value="1"/>
</dbReference>
<dbReference type="SUPFAM" id="SSF48179">
    <property type="entry name" value="6-phosphogluconate dehydrogenase C-terminal domain-like"/>
    <property type="match status" value="1"/>
</dbReference>
<dbReference type="InterPro" id="IPR036291">
    <property type="entry name" value="NAD(P)-bd_dom_sf"/>
</dbReference>
<dbReference type="InterPro" id="IPR008927">
    <property type="entry name" value="6-PGluconate_DH-like_C_sf"/>
</dbReference>
<feature type="domain" description="6-phosphogluconate dehydrogenase NADP-binding" evidence="4">
    <location>
        <begin position="3"/>
        <end position="162"/>
    </location>
</feature>
<dbReference type="GO" id="GO:0050661">
    <property type="term" value="F:NADP binding"/>
    <property type="evidence" value="ECO:0007669"/>
    <property type="project" value="InterPro"/>
</dbReference>
<dbReference type="EMBL" id="JAESIY010000004">
    <property type="protein sequence ID" value="MBL3656368.1"/>
    <property type="molecule type" value="Genomic_DNA"/>
</dbReference>
<organism evidence="6 7">
    <name type="scientific">Fulvivirga sediminis</name>
    <dbReference type="NCBI Taxonomy" id="2803949"/>
    <lineage>
        <taxon>Bacteria</taxon>
        <taxon>Pseudomonadati</taxon>
        <taxon>Bacteroidota</taxon>
        <taxon>Cytophagia</taxon>
        <taxon>Cytophagales</taxon>
        <taxon>Fulvivirgaceae</taxon>
        <taxon>Fulvivirga</taxon>
    </lineage>
</organism>
<dbReference type="RefSeq" id="WP_202244152.1">
    <property type="nucleotide sequence ID" value="NZ_JAESIY010000004.1"/>
</dbReference>
<evidence type="ECO:0000256" key="2">
    <source>
        <dbReference type="ARBA" id="ARBA00023027"/>
    </source>
</evidence>
<dbReference type="Pfam" id="PF03446">
    <property type="entry name" value="NAD_binding_2"/>
    <property type="match status" value="1"/>
</dbReference>
<dbReference type="InterPro" id="IPR029154">
    <property type="entry name" value="HIBADH-like_NADP-bd"/>
</dbReference>
<dbReference type="Pfam" id="PF14833">
    <property type="entry name" value="NAD_binding_11"/>
    <property type="match status" value="1"/>
</dbReference>
<dbReference type="Gene3D" id="1.10.1040.10">
    <property type="entry name" value="N-(1-d-carboxylethyl)-l-norvaline Dehydrogenase, domain 2"/>
    <property type="match status" value="1"/>
</dbReference>
<evidence type="ECO:0000259" key="5">
    <source>
        <dbReference type="Pfam" id="PF14833"/>
    </source>
</evidence>
<dbReference type="GO" id="GO:0016491">
    <property type="term" value="F:oxidoreductase activity"/>
    <property type="evidence" value="ECO:0007669"/>
    <property type="project" value="UniProtKB-KW"/>
</dbReference>